<keyword evidence="5" id="KW-0472">Membrane</keyword>
<dbReference type="GO" id="GO:0016020">
    <property type="term" value="C:membrane"/>
    <property type="evidence" value="ECO:0007669"/>
    <property type="project" value="UniProtKB-SubCell"/>
</dbReference>
<dbReference type="PANTHER" id="PTHR12770">
    <property type="entry name" value="RUS1 FAMILY PROTEIN C16ORF58"/>
    <property type="match status" value="1"/>
</dbReference>
<dbReference type="EMBL" id="ATMH01001193">
    <property type="protein sequence ID" value="EPY35214.1"/>
    <property type="molecule type" value="Genomic_DNA"/>
</dbReference>
<feature type="domain" description="Protein root UVB sensitive/RUS" evidence="7">
    <location>
        <begin position="195"/>
        <end position="422"/>
    </location>
</feature>
<accession>S9V2F0</accession>
<evidence type="ECO:0000256" key="5">
    <source>
        <dbReference type="ARBA" id="ARBA00023136"/>
    </source>
</evidence>
<dbReference type="AlphaFoldDB" id="S9V2F0"/>
<reference evidence="9" key="2">
    <citation type="submission" date="2013-03" db="EMBL/GenBank/DDBJ databases">
        <authorList>
            <person name="Motta M.C.M."/>
            <person name="Martins A.C.A."/>
            <person name="Preta C.M.C.C."/>
            <person name="Silva R."/>
            <person name="de Souza S.S."/>
            <person name="Klein C.C."/>
            <person name="de Almeida L.G.P."/>
            <person name="Cunha O.L."/>
            <person name="Colabardini A.C."/>
            <person name="Lima B.A."/>
            <person name="Machado C.R."/>
            <person name="Soares C.M.A."/>
            <person name="de Menezes C.B.A."/>
            <person name="Bartolomeu D.C."/>
            <person name="Grisard E.C."/>
            <person name="Fantinatti-Garboggini F."/>
            <person name="Rodrigues-Luiz G.F."/>
            <person name="Wagner G."/>
            <person name="Goldman G.H."/>
            <person name="Fietto J.L.R."/>
            <person name="Ciapina L.P."/>
            <person name="Brocchi M."/>
            <person name="Elias M.C."/>
            <person name="Goldman M.H.S."/>
            <person name="Sagot M.-F."/>
            <person name="Pereira M."/>
            <person name="Stoco P.H."/>
            <person name="Teixeira S.M.R."/>
            <person name="de Mendonca-Neto R.P."/>
            <person name="Maciel T.E.F."/>
            <person name="Mendes T.A.O."/>
            <person name="Urmenyi T.P."/>
            <person name="Teixeira M.M.G."/>
            <person name="de Camargo E.F.P."/>
            <person name="de Sousa W."/>
            <person name="Schenkman S."/>
            <person name="de Vasconcelos A.T.R."/>
        </authorList>
    </citation>
    <scope>NUCLEOTIDE SEQUENCE</scope>
</reference>
<gene>
    <name evidence="9" type="ORF">STCU_01193</name>
    <name evidence="8" type="ORF">STCU_07839</name>
</gene>
<dbReference type="InterPro" id="IPR006968">
    <property type="entry name" value="RUS_fam"/>
</dbReference>
<comment type="subcellular location">
    <subcellularLocation>
        <location evidence="1">Membrane</location>
    </subcellularLocation>
</comment>
<proteinExistence type="inferred from homology"/>
<evidence type="ECO:0000256" key="6">
    <source>
        <dbReference type="SAM" id="MobiDB-lite"/>
    </source>
</evidence>
<dbReference type="Proteomes" id="UP000015354">
    <property type="component" value="Unassembled WGS sequence"/>
</dbReference>
<feature type="region of interest" description="Disordered" evidence="6">
    <location>
        <begin position="657"/>
        <end position="701"/>
    </location>
</feature>
<name>S9V2F0_9TRYP</name>
<evidence type="ECO:0000256" key="3">
    <source>
        <dbReference type="ARBA" id="ARBA00022692"/>
    </source>
</evidence>
<protein>
    <recommendedName>
        <fullName evidence="7">Protein root UVB sensitive/RUS domain-containing protein</fullName>
    </recommendedName>
</protein>
<keyword evidence="4" id="KW-1133">Transmembrane helix</keyword>
<feature type="region of interest" description="Disordered" evidence="6">
    <location>
        <begin position="33"/>
        <end position="89"/>
    </location>
</feature>
<dbReference type="OrthoDB" id="364779at2759"/>
<organism evidence="9 10">
    <name type="scientific">Strigomonas culicis</name>
    <dbReference type="NCBI Taxonomy" id="28005"/>
    <lineage>
        <taxon>Eukaryota</taxon>
        <taxon>Discoba</taxon>
        <taxon>Euglenozoa</taxon>
        <taxon>Kinetoplastea</taxon>
        <taxon>Metakinetoplastina</taxon>
        <taxon>Trypanosomatida</taxon>
        <taxon>Trypanosomatidae</taxon>
        <taxon>Strigomonadinae</taxon>
        <taxon>Strigomonas</taxon>
    </lineage>
</organism>
<evidence type="ECO:0000313" key="10">
    <source>
        <dbReference type="Proteomes" id="UP000015354"/>
    </source>
</evidence>
<keyword evidence="3" id="KW-0812">Transmembrane</keyword>
<evidence type="ECO:0000313" key="8">
    <source>
        <dbReference type="EMBL" id="EPY23159.1"/>
    </source>
</evidence>
<evidence type="ECO:0000256" key="4">
    <source>
        <dbReference type="ARBA" id="ARBA00022989"/>
    </source>
</evidence>
<feature type="compositionally biased region" description="Polar residues" evidence="6">
    <location>
        <begin position="110"/>
        <end position="123"/>
    </location>
</feature>
<evidence type="ECO:0000313" key="9">
    <source>
        <dbReference type="EMBL" id="EPY35214.1"/>
    </source>
</evidence>
<dbReference type="EMBL" id="ATMH01007839">
    <property type="protein sequence ID" value="EPY23159.1"/>
    <property type="molecule type" value="Genomic_DNA"/>
</dbReference>
<evidence type="ECO:0000259" key="7">
    <source>
        <dbReference type="Pfam" id="PF04884"/>
    </source>
</evidence>
<reference evidence="9 10" key="1">
    <citation type="journal article" date="2013" name="PLoS ONE">
        <title>Predicting the Proteins of Angomonas deanei, Strigomonas culicis and Their Respective Endosymbionts Reveals New Aspects of the Trypanosomatidae Family.</title>
        <authorList>
            <person name="Motta M.C."/>
            <person name="Martins A.C."/>
            <person name="de Souza S.S."/>
            <person name="Catta-Preta C.M."/>
            <person name="Silva R."/>
            <person name="Klein C.C."/>
            <person name="de Almeida L.G."/>
            <person name="de Lima Cunha O."/>
            <person name="Ciapina L.P."/>
            <person name="Brocchi M."/>
            <person name="Colabardini A.C."/>
            <person name="de Araujo Lima B."/>
            <person name="Machado C.R."/>
            <person name="de Almeida Soares C.M."/>
            <person name="Probst C.M."/>
            <person name="de Menezes C.B."/>
            <person name="Thompson C.E."/>
            <person name="Bartholomeu D.C."/>
            <person name="Gradia D.F."/>
            <person name="Pavoni D.P."/>
            <person name="Grisard E.C."/>
            <person name="Fantinatti-Garboggini F."/>
            <person name="Marchini F.K."/>
            <person name="Rodrigues-Luiz G.F."/>
            <person name="Wagner G."/>
            <person name="Goldman G.H."/>
            <person name="Fietto J.L."/>
            <person name="Elias M.C."/>
            <person name="Goldman M.H."/>
            <person name="Sagot M.F."/>
            <person name="Pereira M."/>
            <person name="Stoco P.H."/>
            <person name="de Mendonca-Neto R.P."/>
            <person name="Teixeira S.M."/>
            <person name="Maciel T.E."/>
            <person name="de Oliveira Mendes T.A."/>
            <person name="Urmenyi T.P."/>
            <person name="de Souza W."/>
            <person name="Schenkman S."/>
            <person name="de Vasconcelos A.T."/>
        </authorList>
    </citation>
    <scope>NUCLEOTIDE SEQUENCE [LARGE SCALE GENOMIC DNA]</scope>
</reference>
<comment type="caution">
    <text evidence="9">The sequence shown here is derived from an EMBL/GenBank/DDBJ whole genome shotgun (WGS) entry which is preliminary data.</text>
</comment>
<comment type="similarity">
    <text evidence="2">Belongs to the RUS1 family.</text>
</comment>
<keyword evidence="10" id="KW-1185">Reference proteome</keyword>
<sequence>MLAKVECSLQRLARRRHSHSFVTQSSMAALSLARRHVSDSTASGRPPDGAAARGRAGVAPGPTHSPAVPSPEPPPASLTSAATGCKPPGIVQGRMELELVRPPRPPTVAKGNTTLPSSGTVSTALREPPPATRNSFREQLFGAARLATRHTRDTLPEKDARGLILCFSQGATDYCWRDVAHGPKGDKMPVVLRAETTRNRVRMFGMPKGFPDTTARGFRRFFYLTQSSSFVSNFASSIGYQSLLSGFFVGSSPQLWMLKDLAPALFAAYMANRVMSYENRPKFWFVISVFCTNVSVISDMIIPSTFPQYLLIAAITTSTVRQFSSLMFYVTRAAALQHFAINNNLAEITKKMNSFAMVTYTVATASGIVFCSFVTGFAAQLATVIACCGLNTVLSSRSMNPIAFRILNQTTMSMLMHEYIHNGKVLSPDNVSELLGVRMLPQFSDDEDKSDVLYISPPVDKLIIRTHTLEDDVLYVHHDGMFMLAMWEPTAVPLSLREYWDRYELSGLTRLLGLGERAQQRRRRAAARRDDKSRFSNKRLVFLVHAKCPAHNMVTAYLIMYTAALKHASSEETFRSFIRACHEQQAYWQTEGEKLRSALKIVGWDTHLPALDHHNYRVSDLLLPPSKLRFLAVQEEIRQRAEKERQRAAAAEAEAAEVAAAALTEGHPGATPTTPKKGKGSNKDGGDAGTGEAGAEGEKEELFEEKRFIVDGVKNYTNPSGVYNLKGGRFS</sequence>
<evidence type="ECO:0000256" key="1">
    <source>
        <dbReference type="ARBA" id="ARBA00004370"/>
    </source>
</evidence>
<feature type="compositionally biased region" description="Low complexity" evidence="6">
    <location>
        <begin position="44"/>
        <end position="67"/>
    </location>
</feature>
<dbReference type="PANTHER" id="PTHR12770:SF31">
    <property type="entry name" value="RUS FAMILY MEMBER 1"/>
    <property type="match status" value="1"/>
</dbReference>
<evidence type="ECO:0000256" key="2">
    <source>
        <dbReference type="ARBA" id="ARBA00007558"/>
    </source>
</evidence>
<feature type="region of interest" description="Disordered" evidence="6">
    <location>
        <begin position="103"/>
        <end position="133"/>
    </location>
</feature>
<dbReference type="Pfam" id="PF04884">
    <property type="entry name" value="UVB_sens_prot"/>
    <property type="match status" value="1"/>
</dbReference>
<dbReference type="InterPro" id="IPR054549">
    <property type="entry name" value="UVB_sens_RUS_dom"/>
</dbReference>